<feature type="domain" description="DUF7975" evidence="2">
    <location>
        <begin position="1"/>
        <end position="140"/>
    </location>
</feature>
<dbReference type="GeneID" id="43370209"/>
<evidence type="ECO:0000313" key="3">
    <source>
        <dbReference type="EMBL" id="QGX95404.1"/>
    </source>
</evidence>
<dbReference type="Pfam" id="PF25930">
    <property type="entry name" value="DUF7975"/>
    <property type="match status" value="1"/>
</dbReference>
<dbReference type="KEGG" id="hra:EI982_11665"/>
<reference evidence="3 4" key="1">
    <citation type="submission" date="2018-12" db="EMBL/GenBank/DDBJ databases">
        <title>Complete genome sequence of Haloplanus rallus MBLA0036.</title>
        <authorList>
            <person name="Nam Y.-d."/>
            <person name="Kang J."/>
            <person name="Chung W.-H."/>
            <person name="Park Y.S."/>
        </authorList>
    </citation>
    <scope>NUCLEOTIDE SEQUENCE [LARGE SCALE GENOMIC DNA]</scope>
    <source>
        <strain evidence="3 4">MBLA0036</strain>
    </source>
</reference>
<evidence type="ECO:0000313" key="4">
    <source>
        <dbReference type="Proteomes" id="UP000428325"/>
    </source>
</evidence>
<evidence type="ECO:0000256" key="1">
    <source>
        <dbReference type="SAM" id="MobiDB-lite"/>
    </source>
</evidence>
<feature type="compositionally biased region" description="Low complexity" evidence="1">
    <location>
        <begin position="33"/>
        <end position="43"/>
    </location>
</feature>
<gene>
    <name evidence="3" type="ORF">EI982_11665</name>
</gene>
<dbReference type="AlphaFoldDB" id="A0A6B9FA79"/>
<feature type="region of interest" description="Disordered" evidence="1">
    <location>
        <begin position="32"/>
        <end position="54"/>
    </location>
</feature>
<dbReference type="InterPro" id="IPR058281">
    <property type="entry name" value="DUF7975"/>
</dbReference>
<name>A0A6B9FA79_9EURY</name>
<dbReference type="Proteomes" id="UP000428325">
    <property type="component" value="Chromosome"/>
</dbReference>
<accession>A0A6B9FA79</accession>
<organism evidence="3 4">
    <name type="scientific">Haloplanus rallus</name>
    <dbReference type="NCBI Taxonomy" id="1816183"/>
    <lineage>
        <taxon>Archaea</taxon>
        <taxon>Methanobacteriati</taxon>
        <taxon>Methanobacteriota</taxon>
        <taxon>Stenosarchaea group</taxon>
        <taxon>Halobacteria</taxon>
        <taxon>Halobacteriales</taxon>
        <taxon>Haloferacaceae</taxon>
        <taxon>Haloplanus</taxon>
    </lineage>
</organism>
<dbReference type="RefSeq" id="WP_157689863.1">
    <property type="nucleotide sequence ID" value="NZ_CP034345.1"/>
</dbReference>
<keyword evidence="4" id="KW-1185">Reference proteome</keyword>
<proteinExistence type="predicted"/>
<protein>
    <recommendedName>
        <fullName evidence="2">DUF7975 domain-containing protein</fullName>
    </recommendedName>
</protein>
<evidence type="ECO:0000259" key="2">
    <source>
        <dbReference type="Pfam" id="PF25930"/>
    </source>
</evidence>
<dbReference type="OrthoDB" id="193911at2157"/>
<dbReference type="EMBL" id="CP034345">
    <property type="protein sequence ID" value="QGX95404.1"/>
    <property type="molecule type" value="Genomic_DNA"/>
</dbReference>
<sequence length="141" mass="15843">MTRFDAADAADRRKLFAEAVLAHRNRGSPFLTVEVDPADVPGVDPGGEDDDGEGTPVPWIQFAEKTFNLDCTDAELDRLKGLLDEFPEFRIERIDRPEEAEGANVRVTARSDASRLGQFLDRALQVTYDLDDDYRAWVTEL</sequence>